<name>A0A8T0TCP7_PANVG</name>
<keyword evidence="2" id="KW-1185">Reference proteome</keyword>
<comment type="caution">
    <text evidence="1">The sequence shown here is derived from an EMBL/GenBank/DDBJ whole genome shotgun (WGS) entry which is preliminary data.</text>
</comment>
<organism evidence="1 2">
    <name type="scientific">Panicum virgatum</name>
    <name type="common">Blackwell switchgrass</name>
    <dbReference type="NCBI Taxonomy" id="38727"/>
    <lineage>
        <taxon>Eukaryota</taxon>
        <taxon>Viridiplantae</taxon>
        <taxon>Streptophyta</taxon>
        <taxon>Embryophyta</taxon>
        <taxon>Tracheophyta</taxon>
        <taxon>Spermatophyta</taxon>
        <taxon>Magnoliopsida</taxon>
        <taxon>Liliopsida</taxon>
        <taxon>Poales</taxon>
        <taxon>Poaceae</taxon>
        <taxon>PACMAD clade</taxon>
        <taxon>Panicoideae</taxon>
        <taxon>Panicodae</taxon>
        <taxon>Paniceae</taxon>
        <taxon>Panicinae</taxon>
        <taxon>Panicum</taxon>
        <taxon>Panicum sect. Hiantes</taxon>
    </lineage>
</organism>
<reference evidence="1" key="1">
    <citation type="submission" date="2020-05" db="EMBL/GenBank/DDBJ databases">
        <title>WGS assembly of Panicum virgatum.</title>
        <authorList>
            <person name="Lovell J.T."/>
            <person name="Jenkins J."/>
            <person name="Shu S."/>
            <person name="Juenger T.E."/>
            <person name="Schmutz J."/>
        </authorList>
    </citation>
    <scope>NUCLEOTIDE SEQUENCE</scope>
    <source>
        <strain evidence="1">AP13</strain>
    </source>
</reference>
<evidence type="ECO:0000313" key="2">
    <source>
        <dbReference type="Proteomes" id="UP000823388"/>
    </source>
</evidence>
<gene>
    <name evidence="1" type="ORF">PVAP13_4KG036800</name>
</gene>
<dbReference type="Proteomes" id="UP000823388">
    <property type="component" value="Chromosome 4K"/>
</dbReference>
<dbReference type="AlphaFoldDB" id="A0A8T0TCP7"/>
<dbReference type="PANTHER" id="PTHR48221:SF2">
    <property type="entry name" value="ACYL-COA SYNTHETASE FAMILY PROTEIN"/>
    <property type="match status" value="1"/>
</dbReference>
<evidence type="ECO:0000313" key="1">
    <source>
        <dbReference type="EMBL" id="KAG2609411.1"/>
    </source>
</evidence>
<dbReference type="EMBL" id="CM029043">
    <property type="protein sequence ID" value="KAG2609411.1"/>
    <property type="molecule type" value="Genomic_DNA"/>
</dbReference>
<dbReference type="PANTHER" id="PTHR48221">
    <property type="entry name" value="ACYL-COA SYNTHETASE FAMILY PROTEIN"/>
    <property type="match status" value="1"/>
</dbReference>
<protein>
    <submittedName>
        <fullName evidence="1">Uncharacterized protein</fullName>
    </submittedName>
</protein>
<proteinExistence type="predicted"/>
<sequence length="697" mass="77160">MAPPLEDLTRVMAKLAARLSRPPAAAGDAYVGDALSASISSLAATLNPSGGRGGASSGTRVLDSALSLMCFDPLEVNRARVDCLVRTLVSALSASVSCGVVRPDGGAGEEMLCVGSSVSPGDCHELLRSCAALVQKLGDCDAGRHSYDLLYAVVKMAVLSPHFHSLFPLPYYKEEGEREYDVGTVAAELINHPSNHAPPTGNSIPLRLLLWHLDPSIIKDDLSAMLQEVTRRPLLCLRKELHNRMEWRIIIICLVCSPTMFTEMGSLLHFWFLATGLSSVLELHSALLSSALDILLKPMSWGISIELGQKFPFSHAYFPSQHSHLLAILTGPLSCKTFVDLVSYINALVHLDNTRTRCSSPKNTQLQPVTGSVKYNSAWYMIINFPIWFNFATALLFHREGSQDYLSETLSKEIAADSLSDVSLAQRAAFYLSWVLCPSNDDQCQMLANNILEISQSWARNNKRRPNSNVNHRRKLRIPTAVDSEKLHVSTNTVSTLIKEFDDRCVKFCSTTAFPQVQAEKLSDFHPSCHNLLHLLIPLGVLLVSSSCVNEQNCNMLLHYASTGQVLKSTEVEMKTKDPASNEGFSSTFSGTAQRWALSGAHLIFGWLDVVEDMSSLVFYCEDKRQHFVSQLRTKTGPYLIKCVKLLVEMLDDADQDRDFAIDVHNRLLNWDKNGQGCEIFGDVILKMNKKFKVPLQ</sequence>
<accession>A0A8T0TCP7</accession>